<protein>
    <submittedName>
        <fullName evidence="2">Transcriptional regulator, arsr family</fullName>
    </submittedName>
</protein>
<organism evidence="2">
    <name type="scientific">hydrocarbon metagenome</name>
    <dbReference type="NCBI Taxonomy" id="938273"/>
    <lineage>
        <taxon>unclassified sequences</taxon>
        <taxon>metagenomes</taxon>
        <taxon>ecological metagenomes</taxon>
    </lineage>
</organism>
<dbReference type="EMBL" id="LNQE01001761">
    <property type="protein sequence ID" value="KUG07913.1"/>
    <property type="molecule type" value="Genomic_DNA"/>
</dbReference>
<dbReference type="AlphaFoldDB" id="A0A0W8EH48"/>
<feature type="domain" description="HTH arsR-type" evidence="1">
    <location>
        <begin position="176"/>
        <end position="218"/>
    </location>
</feature>
<dbReference type="Pfam" id="PF01022">
    <property type="entry name" value="HTH_5"/>
    <property type="match status" value="1"/>
</dbReference>
<dbReference type="Gene3D" id="1.10.10.10">
    <property type="entry name" value="Winged helix-like DNA-binding domain superfamily/Winged helix DNA-binding domain"/>
    <property type="match status" value="1"/>
</dbReference>
<proteinExistence type="predicted"/>
<dbReference type="SUPFAM" id="SSF46785">
    <property type="entry name" value="Winged helix' DNA-binding domain"/>
    <property type="match status" value="1"/>
</dbReference>
<sequence>MGAVLGSLTEIRELKHEISGLRAELKRFIERANQQHVDSVLGDIKKNYADMFANHQIDTAKSNLSAHMINDCTMREKCFDLFMDFLQNTARHIKDGQVSEEIIQSYREQMQALRKKGPYDRCDTCFSEVHRLFEKQVDLMQSLGIYNGTRGKTGFDAEVPEEVVVKDLLEPISSVQRFQILKALTVQTRTFSDISQLTGLRGGNLLFHIKKLTDAGMILQRHERGDYIITDKGYKTLTAISELFQTLHLGEFR</sequence>
<name>A0A0W8EH48_9ZZZZ</name>
<dbReference type="InterPro" id="IPR036388">
    <property type="entry name" value="WH-like_DNA-bd_sf"/>
</dbReference>
<gene>
    <name evidence="2" type="ORF">ASZ90_016710</name>
</gene>
<dbReference type="InterPro" id="IPR036390">
    <property type="entry name" value="WH_DNA-bd_sf"/>
</dbReference>
<evidence type="ECO:0000313" key="2">
    <source>
        <dbReference type="EMBL" id="KUG07913.1"/>
    </source>
</evidence>
<dbReference type="GO" id="GO:0003700">
    <property type="term" value="F:DNA-binding transcription factor activity"/>
    <property type="evidence" value="ECO:0007669"/>
    <property type="project" value="InterPro"/>
</dbReference>
<dbReference type="InterPro" id="IPR001845">
    <property type="entry name" value="HTH_ArsR_DNA-bd_dom"/>
</dbReference>
<reference evidence="2" key="1">
    <citation type="journal article" date="2015" name="Proc. Natl. Acad. Sci. U.S.A.">
        <title>Networks of energetic and metabolic interactions define dynamics in microbial communities.</title>
        <authorList>
            <person name="Embree M."/>
            <person name="Liu J.K."/>
            <person name="Al-Bassam M.M."/>
            <person name="Zengler K."/>
        </authorList>
    </citation>
    <scope>NUCLEOTIDE SEQUENCE</scope>
</reference>
<comment type="caution">
    <text evidence="2">The sequence shown here is derived from an EMBL/GenBank/DDBJ whole genome shotgun (WGS) entry which is preliminary data.</text>
</comment>
<evidence type="ECO:0000259" key="1">
    <source>
        <dbReference type="Pfam" id="PF01022"/>
    </source>
</evidence>
<accession>A0A0W8EH48</accession>
<dbReference type="InterPro" id="IPR011991">
    <property type="entry name" value="ArsR-like_HTH"/>
</dbReference>
<dbReference type="CDD" id="cd00090">
    <property type="entry name" value="HTH_ARSR"/>
    <property type="match status" value="1"/>
</dbReference>
<dbReference type="PIRSF" id="PIRSF018357">
    <property type="entry name" value="Trans_reg_ArsR_prd"/>
    <property type="match status" value="1"/>
</dbReference>
<dbReference type="InterPro" id="IPR016723">
    <property type="entry name" value="Tscrpt_reg_ArsR_prd"/>
</dbReference>